<dbReference type="SMART" id="SM00632">
    <property type="entry name" value="Aamy_C"/>
    <property type="match status" value="1"/>
</dbReference>
<comment type="caution">
    <text evidence="3">The sequence shown here is derived from an EMBL/GenBank/DDBJ whole genome shotgun (WGS) entry which is preliminary data.</text>
</comment>
<dbReference type="InterPro" id="IPR031319">
    <property type="entry name" value="A-amylase_C"/>
</dbReference>
<comment type="similarity">
    <text evidence="1">Belongs to the glycosyl hydrolase 13 family.</text>
</comment>
<dbReference type="SUPFAM" id="SSF51011">
    <property type="entry name" value="Glycosyl hydrolase domain"/>
    <property type="match status" value="1"/>
</dbReference>
<protein>
    <recommendedName>
        <fullName evidence="2">Alpha-amylase C-terminal domain-containing protein</fullName>
    </recommendedName>
</protein>
<keyword evidence="4" id="KW-1185">Reference proteome</keyword>
<dbReference type="EMBL" id="JANEYF010005626">
    <property type="protein sequence ID" value="KAJ8927499.1"/>
    <property type="molecule type" value="Genomic_DNA"/>
</dbReference>
<gene>
    <name evidence="3" type="ORF">NQ314_020029</name>
</gene>
<reference evidence="3" key="1">
    <citation type="journal article" date="2023" name="Insect Mol. Biol.">
        <title>Genome sequencing provides insights into the evolution of gene families encoding plant cell wall-degrading enzymes in longhorned beetles.</title>
        <authorList>
            <person name="Shin N.R."/>
            <person name="Okamura Y."/>
            <person name="Kirsch R."/>
            <person name="Pauchet Y."/>
        </authorList>
    </citation>
    <scope>NUCLEOTIDE SEQUENCE</scope>
    <source>
        <strain evidence="3">RBIC_L_NR</strain>
    </source>
</reference>
<dbReference type="GO" id="GO:0043169">
    <property type="term" value="F:cation binding"/>
    <property type="evidence" value="ECO:0007669"/>
    <property type="project" value="InterPro"/>
</dbReference>
<name>A0AAV8WLZ0_9CUCU</name>
<evidence type="ECO:0000313" key="3">
    <source>
        <dbReference type="EMBL" id="KAJ8927499.1"/>
    </source>
</evidence>
<accession>A0AAV8WLZ0</accession>
<feature type="domain" description="Alpha-amylase C-terminal" evidence="2">
    <location>
        <begin position="14"/>
        <end position="101"/>
    </location>
</feature>
<dbReference type="Gene3D" id="2.60.40.1180">
    <property type="entry name" value="Golgi alpha-mannosidase II"/>
    <property type="match status" value="1"/>
</dbReference>
<evidence type="ECO:0000259" key="2">
    <source>
        <dbReference type="SMART" id="SM00632"/>
    </source>
</evidence>
<dbReference type="Pfam" id="PF02806">
    <property type="entry name" value="Alpha-amylase_C"/>
    <property type="match status" value="1"/>
</dbReference>
<evidence type="ECO:0000313" key="4">
    <source>
        <dbReference type="Proteomes" id="UP001162156"/>
    </source>
</evidence>
<dbReference type="GO" id="GO:0005975">
    <property type="term" value="P:carbohydrate metabolic process"/>
    <property type="evidence" value="ECO:0007669"/>
    <property type="project" value="InterPro"/>
</dbReference>
<organism evidence="3 4">
    <name type="scientific">Rhamnusium bicolor</name>
    <dbReference type="NCBI Taxonomy" id="1586634"/>
    <lineage>
        <taxon>Eukaryota</taxon>
        <taxon>Metazoa</taxon>
        <taxon>Ecdysozoa</taxon>
        <taxon>Arthropoda</taxon>
        <taxon>Hexapoda</taxon>
        <taxon>Insecta</taxon>
        <taxon>Pterygota</taxon>
        <taxon>Neoptera</taxon>
        <taxon>Endopterygota</taxon>
        <taxon>Coleoptera</taxon>
        <taxon>Polyphaga</taxon>
        <taxon>Cucujiformia</taxon>
        <taxon>Chrysomeloidea</taxon>
        <taxon>Cerambycidae</taxon>
        <taxon>Lepturinae</taxon>
        <taxon>Rhagiini</taxon>
        <taxon>Rhamnusium</taxon>
    </lineage>
</organism>
<sequence length="103" mass="11437">MVEFRNIVKDTPVTNWWSNGHQQIAFCRGNKGFIAFTNWGDLDKNLQTCLSPGTYCDIISGNLINRKCTGKIITVRENGTTHISLPANAEDGVMATHINAKLE</sequence>
<dbReference type="Proteomes" id="UP001162156">
    <property type="component" value="Unassembled WGS sequence"/>
</dbReference>
<dbReference type="AlphaFoldDB" id="A0AAV8WLZ0"/>
<dbReference type="InterPro" id="IPR013780">
    <property type="entry name" value="Glyco_hydro_b"/>
</dbReference>
<proteinExistence type="inferred from homology"/>
<evidence type="ECO:0000256" key="1">
    <source>
        <dbReference type="ARBA" id="ARBA00008061"/>
    </source>
</evidence>
<dbReference type="InterPro" id="IPR006048">
    <property type="entry name" value="A-amylase/branching_C"/>
</dbReference>
<dbReference type="GO" id="GO:0003824">
    <property type="term" value="F:catalytic activity"/>
    <property type="evidence" value="ECO:0007669"/>
    <property type="project" value="InterPro"/>
</dbReference>